<evidence type="ECO:0000313" key="2">
    <source>
        <dbReference type="EMBL" id="KDR65928.1"/>
    </source>
</evidence>
<gene>
    <name evidence="2" type="ORF">GALMADRAFT_217309</name>
</gene>
<name>A0A067SGT4_GALM3</name>
<evidence type="ECO:0000256" key="1">
    <source>
        <dbReference type="SAM" id="SignalP"/>
    </source>
</evidence>
<accession>A0A067SGT4</accession>
<keyword evidence="1" id="KW-0732">Signal</keyword>
<protein>
    <submittedName>
        <fullName evidence="2">Uncharacterized protein</fullName>
    </submittedName>
</protein>
<reference evidence="3" key="1">
    <citation type="journal article" date="2014" name="Proc. Natl. Acad. Sci. U.S.A.">
        <title>Extensive sampling of basidiomycete genomes demonstrates inadequacy of the white-rot/brown-rot paradigm for wood decay fungi.</title>
        <authorList>
            <person name="Riley R."/>
            <person name="Salamov A.A."/>
            <person name="Brown D.W."/>
            <person name="Nagy L.G."/>
            <person name="Floudas D."/>
            <person name="Held B.W."/>
            <person name="Levasseur A."/>
            <person name="Lombard V."/>
            <person name="Morin E."/>
            <person name="Otillar R."/>
            <person name="Lindquist E.A."/>
            <person name="Sun H."/>
            <person name="LaButti K.M."/>
            <person name="Schmutz J."/>
            <person name="Jabbour D."/>
            <person name="Luo H."/>
            <person name="Baker S.E."/>
            <person name="Pisabarro A.G."/>
            <person name="Walton J.D."/>
            <person name="Blanchette R.A."/>
            <person name="Henrissat B."/>
            <person name="Martin F."/>
            <person name="Cullen D."/>
            <person name="Hibbett D.S."/>
            <person name="Grigoriev I.V."/>
        </authorList>
    </citation>
    <scope>NUCLEOTIDE SEQUENCE [LARGE SCALE GENOMIC DNA]</scope>
    <source>
        <strain evidence="3">CBS 339.88</strain>
    </source>
</reference>
<dbReference type="Proteomes" id="UP000027222">
    <property type="component" value="Unassembled WGS sequence"/>
</dbReference>
<feature type="signal peptide" evidence="1">
    <location>
        <begin position="1"/>
        <end position="18"/>
    </location>
</feature>
<dbReference type="HOGENOM" id="CLU_2277722_0_0_1"/>
<organism evidence="2 3">
    <name type="scientific">Galerina marginata (strain CBS 339.88)</name>
    <dbReference type="NCBI Taxonomy" id="685588"/>
    <lineage>
        <taxon>Eukaryota</taxon>
        <taxon>Fungi</taxon>
        <taxon>Dikarya</taxon>
        <taxon>Basidiomycota</taxon>
        <taxon>Agaricomycotina</taxon>
        <taxon>Agaricomycetes</taxon>
        <taxon>Agaricomycetidae</taxon>
        <taxon>Agaricales</taxon>
        <taxon>Agaricineae</taxon>
        <taxon>Strophariaceae</taxon>
        <taxon>Galerina</taxon>
    </lineage>
</organism>
<dbReference type="EMBL" id="KL142430">
    <property type="protein sequence ID" value="KDR65928.1"/>
    <property type="molecule type" value="Genomic_DNA"/>
</dbReference>
<feature type="chain" id="PRO_5001648401" evidence="1">
    <location>
        <begin position="19"/>
        <end position="112"/>
    </location>
</feature>
<proteinExistence type="predicted"/>
<dbReference type="AlphaFoldDB" id="A0A067SGT4"/>
<keyword evidence="3" id="KW-1185">Reference proteome</keyword>
<evidence type="ECO:0000313" key="3">
    <source>
        <dbReference type="Proteomes" id="UP000027222"/>
    </source>
</evidence>
<sequence>MLYLTPLLACCWVFSVLAASSNLANDILDAPADQLVNRPTATLATVASASATAPSGFQTPDPKFGNWVCVQPALRLFLKYMQSITIIAEDGWPGRVECLERFQRRWQLIGFL</sequence>